<evidence type="ECO:0000259" key="6">
    <source>
        <dbReference type="Pfam" id="PF00155"/>
    </source>
</evidence>
<sequence length="360" mass="39456">MPDAISLGLGEPDFKTPEHIRAAGIRSLEEGRTKYTQNPGLPELRCGISEYLERRFGLSYDSETEMCVTVGGSEAIDLAIRCLIEKGDEALVPTPSFVCYSPLVTVCGGTAVELVTSADNGFRVTAEQIRAAMTERTKLLVLPYPSNPTGAILERRDLEEIARALKDTNIAVLSDEIYSELTYGRHHCSMAAIEGMRERTVVVNGFSKSFAMTGWRMGYLCGPKELVAPMGILHQYGIMSAPTVAQYAAIEAMKNGDDDIEAMKAEYDKRRKFLYDGLRQIGLPCPEPRGAFYCFPRVDGFGLGDAEFCERLLLDEKVAIIPGSAFGLGGEGHARCCYAADMDKIGEALARMEKFVNSLK</sequence>
<dbReference type="Gene3D" id="3.90.1150.10">
    <property type="entry name" value="Aspartate Aminotransferase, domain 1"/>
    <property type="match status" value="1"/>
</dbReference>
<proteinExistence type="inferred from homology"/>
<dbReference type="PANTHER" id="PTHR46383:SF3">
    <property type="entry name" value="ASPARTATE AMINOTRANSFERASE-RELATED"/>
    <property type="match status" value="1"/>
</dbReference>
<dbReference type="FunFam" id="3.40.640.10:FF:000033">
    <property type="entry name" value="Aspartate aminotransferase"/>
    <property type="match status" value="1"/>
</dbReference>
<dbReference type="AlphaFoldDB" id="A0A645C9A3"/>
<dbReference type="SUPFAM" id="SSF53383">
    <property type="entry name" value="PLP-dependent transferases"/>
    <property type="match status" value="1"/>
</dbReference>
<evidence type="ECO:0000256" key="4">
    <source>
        <dbReference type="ARBA" id="ARBA00022679"/>
    </source>
</evidence>
<dbReference type="InterPro" id="IPR004839">
    <property type="entry name" value="Aminotransferase_I/II_large"/>
</dbReference>
<dbReference type="Pfam" id="PF00155">
    <property type="entry name" value="Aminotran_1_2"/>
    <property type="match status" value="1"/>
</dbReference>
<dbReference type="InterPro" id="IPR015424">
    <property type="entry name" value="PyrdxlP-dep_Trfase"/>
</dbReference>
<gene>
    <name evidence="7" type="primary">patA_57</name>
    <name evidence="7" type="ORF">SDC9_119087</name>
</gene>
<dbReference type="InterPro" id="IPR004838">
    <property type="entry name" value="NHTrfase_class1_PyrdxlP-BS"/>
</dbReference>
<feature type="domain" description="Aminotransferase class I/classII large" evidence="6">
    <location>
        <begin position="3"/>
        <end position="349"/>
    </location>
</feature>
<dbReference type="Gene3D" id="3.40.640.10">
    <property type="entry name" value="Type I PLP-dependent aspartate aminotransferase-like (Major domain)"/>
    <property type="match status" value="1"/>
</dbReference>
<dbReference type="PROSITE" id="PS00105">
    <property type="entry name" value="AA_TRANSFER_CLASS_1"/>
    <property type="match status" value="1"/>
</dbReference>
<evidence type="ECO:0000256" key="3">
    <source>
        <dbReference type="ARBA" id="ARBA00022576"/>
    </source>
</evidence>
<protein>
    <submittedName>
        <fullName evidence="7">Putative N-acetyl-LL-diaminopimelate aminotransferase</fullName>
        <ecNumber evidence="7">2.6.1.-</ecNumber>
    </submittedName>
</protein>
<dbReference type="GO" id="GO:0008483">
    <property type="term" value="F:transaminase activity"/>
    <property type="evidence" value="ECO:0007669"/>
    <property type="project" value="UniProtKB-KW"/>
</dbReference>
<dbReference type="InterPro" id="IPR050596">
    <property type="entry name" value="AspAT/PAT-like"/>
</dbReference>
<name>A0A645C9A3_9ZZZZ</name>
<evidence type="ECO:0000256" key="5">
    <source>
        <dbReference type="ARBA" id="ARBA00022898"/>
    </source>
</evidence>
<comment type="caution">
    <text evidence="7">The sequence shown here is derived from an EMBL/GenBank/DDBJ whole genome shotgun (WGS) entry which is preliminary data.</text>
</comment>
<evidence type="ECO:0000313" key="7">
    <source>
        <dbReference type="EMBL" id="MPM72114.1"/>
    </source>
</evidence>
<dbReference type="InterPro" id="IPR015421">
    <property type="entry name" value="PyrdxlP-dep_Trfase_major"/>
</dbReference>
<accession>A0A645C9A3</accession>
<keyword evidence="5" id="KW-0663">Pyridoxal phosphate</keyword>
<dbReference type="CDD" id="cd00609">
    <property type="entry name" value="AAT_like"/>
    <property type="match status" value="1"/>
</dbReference>
<organism evidence="7">
    <name type="scientific">bioreactor metagenome</name>
    <dbReference type="NCBI Taxonomy" id="1076179"/>
    <lineage>
        <taxon>unclassified sequences</taxon>
        <taxon>metagenomes</taxon>
        <taxon>ecological metagenomes</taxon>
    </lineage>
</organism>
<evidence type="ECO:0000256" key="2">
    <source>
        <dbReference type="ARBA" id="ARBA00007441"/>
    </source>
</evidence>
<dbReference type="GO" id="GO:0006520">
    <property type="term" value="P:amino acid metabolic process"/>
    <property type="evidence" value="ECO:0007669"/>
    <property type="project" value="InterPro"/>
</dbReference>
<dbReference type="PANTHER" id="PTHR46383">
    <property type="entry name" value="ASPARTATE AMINOTRANSFERASE"/>
    <property type="match status" value="1"/>
</dbReference>
<dbReference type="EMBL" id="VSSQ01024537">
    <property type="protein sequence ID" value="MPM72114.1"/>
    <property type="molecule type" value="Genomic_DNA"/>
</dbReference>
<dbReference type="InterPro" id="IPR015422">
    <property type="entry name" value="PyrdxlP-dep_Trfase_small"/>
</dbReference>
<comment type="similarity">
    <text evidence="2">Belongs to the class-I pyridoxal-phosphate-dependent aminotransferase family.</text>
</comment>
<keyword evidence="4 7" id="KW-0808">Transferase</keyword>
<dbReference type="EC" id="2.6.1.-" evidence="7"/>
<dbReference type="GO" id="GO:0030170">
    <property type="term" value="F:pyridoxal phosphate binding"/>
    <property type="evidence" value="ECO:0007669"/>
    <property type="project" value="InterPro"/>
</dbReference>
<comment type="cofactor">
    <cofactor evidence="1">
        <name>pyridoxal 5'-phosphate</name>
        <dbReference type="ChEBI" id="CHEBI:597326"/>
    </cofactor>
</comment>
<reference evidence="7" key="1">
    <citation type="submission" date="2019-08" db="EMBL/GenBank/DDBJ databases">
        <authorList>
            <person name="Kucharzyk K."/>
            <person name="Murdoch R.W."/>
            <person name="Higgins S."/>
            <person name="Loffler F."/>
        </authorList>
    </citation>
    <scope>NUCLEOTIDE SEQUENCE</scope>
</reference>
<keyword evidence="3 7" id="KW-0032">Aminotransferase</keyword>
<evidence type="ECO:0000256" key="1">
    <source>
        <dbReference type="ARBA" id="ARBA00001933"/>
    </source>
</evidence>